<dbReference type="EMBL" id="KN847478">
    <property type="protein sequence ID" value="KIX05450.1"/>
    <property type="molecule type" value="Genomic_DNA"/>
</dbReference>
<protein>
    <submittedName>
        <fullName evidence="1">Uncharacterized protein</fullName>
    </submittedName>
</protein>
<dbReference type="Proteomes" id="UP000053617">
    <property type="component" value="Unassembled WGS sequence"/>
</dbReference>
<dbReference type="OrthoDB" id="4362013at2759"/>
<gene>
    <name evidence="1" type="ORF">Z518_06322</name>
</gene>
<dbReference type="HOGENOM" id="CLU_1210372_0_0_1"/>
<accession>A0A0D2J8M3</accession>
<organism evidence="1 2">
    <name type="scientific">Rhinocladiella mackenziei CBS 650.93</name>
    <dbReference type="NCBI Taxonomy" id="1442369"/>
    <lineage>
        <taxon>Eukaryota</taxon>
        <taxon>Fungi</taxon>
        <taxon>Dikarya</taxon>
        <taxon>Ascomycota</taxon>
        <taxon>Pezizomycotina</taxon>
        <taxon>Eurotiomycetes</taxon>
        <taxon>Chaetothyriomycetidae</taxon>
        <taxon>Chaetothyriales</taxon>
        <taxon>Herpotrichiellaceae</taxon>
        <taxon>Rhinocladiella</taxon>
    </lineage>
</organism>
<reference evidence="1 2" key="1">
    <citation type="submission" date="2015-01" db="EMBL/GenBank/DDBJ databases">
        <title>The Genome Sequence of Rhinocladiella mackenzie CBS 650.93.</title>
        <authorList>
            <consortium name="The Broad Institute Genomics Platform"/>
            <person name="Cuomo C."/>
            <person name="de Hoog S."/>
            <person name="Gorbushina A."/>
            <person name="Stielow B."/>
            <person name="Teixiera M."/>
            <person name="Abouelleil A."/>
            <person name="Chapman S.B."/>
            <person name="Priest M."/>
            <person name="Young S.K."/>
            <person name="Wortman J."/>
            <person name="Nusbaum C."/>
            <person name="Birren B."/>
        </authorList>
    </citation>
    <scope>NUCLEOTIDE SEQUENCE [LARGE SCALE GENOMIC DNA]</scope>
    <source>
        <strain evidence="1 2">CBS 650.93</strain>
    </source>
</reference>
<evidence type="ECO:0000313" key="2">
    <source>
        <dbReference type="Proteomes" id="UP000053617"/>
    </source>
</evidence>
<keyword evidence="2" id="KW-1185">Reference proteome</keyword>
<dbReference type="GeneID" id="25294393"/>
<dbReference type="AlphaFoldDB" id="A0A0D2J8M3"/>
<evidence type="ECO:0000313" key="1">
    <source>
        <dbReference type="EMBL" id="KIX05450.1"/>
    </source>
</evidence>
<name>A0A0D2J8M3_9EURO</name>
<dbReference type="VEuPathDB" id="FungiDB:Z518_06322"/>
<dbReference type="RefSeq" id="XP_013272586.1">
    <property type="nucleotide sequence ID" value="XM_013417132.1"/>
</dbReference>
<dbReference type="STRING" id="1442369.A0A0D2J8M3"/>
<sequence>MFELNWSRSKAEQHTIKRQNFELLEEASIAARGSATHAGTSVSLATNSSNAKGELNCLRICTETRPEETDSNVDAFTRYLPTDAANKHIRKALLSTSTTKDVQVIGAGTTKLGHVIRFRDDQSTELARVNMKWLEELGNGHQAGRITIGVVVRRTPIQNISLPGNKIECINKITGENDFALHGLRTRISRLAGRRRWEYGSARPERRNGGQQWNYSLDRDTLGTLNFSR</sequence>
<proteinExistence type="predicted"/>